<dbReference type="Proteomes" id="UP000184212">
    <property type="component" value="Unassembled WGS sequence"/>
</dbReference>
<feature type="domain" description="AB hydrolase-1" evidence="4">
    <location>
        <begin position="42"/>
        <end position="326"/>
    </location>
</feature>
<dbReference type="GO" id="GO:0004414">
    <property type="term" value="F:homoserine O-acetyltransferase activity"/>
    <property type="evidence" value="ECO:0007669"/>
    <property type="project" value="UniProtKB-UniRule"/>
</dbReference>
<reference evidence="5 6" key="1">
    <citation type="submission" date="2016-11" db="EMBL/GenBank/DDBJ databases">
        <authorList>
            <person name="Jaros S."/>
            <person name="Januszkiewicz K."/>
            <person name="Wedrychowicz H."/>
        </authorList>
    </citation>
    <scope>NUCLEOTIDE SEQUENCE [LARGE SCALE GENOMIC DNA]</scope>
    <source>
        <strain evidence="5 6">DSM 24574</strain>
    </source>
</reference>
<keyword evidence="1 2" id="KW-0808">Transferase</keyword>
<dbReference type="PANTHER" id="PTHR32268:SF11">
    <property type="entry name" value="HOMOSERINE O-ACETYLTRANSFERASE"/>
    <property type="match status" value="1"/>
</dbReference>
<dbReference type="UniPathway" id="UPA00051">
    <property type="reaction ID" value="UER00074"/>
</dbReference>
<accession>A0A1M5NDY5</accession>
<gene>
    <name evidence="2" type="primary">metXA</name>
    <name evidence="5" type="ORF">SAMN04488109_2277</name>
</gene>
<sequence>MEKNDQTFHYQKKFELESGATLPGFQLKYSTLGKLNADRSNVVWVCHALTGSADFTDWWSGLFNEGRFFDPRQYFIICANVLGGCYGSTGHLSLNPETGKPYFHTFPALTNRDVVQAFDLLRQSLGIEQVHTLIGGSLGGQQVLEWAVQQPDVFQHIIPIATNAVHSPWGIAFNEAQRMAIEADATWKENDQRAGTEGLKAARAIGMISYRYYDTYGQTQAEKSDEKIDDFRAATYQRYQGQKLANRFNAFTYYSLSKMMDSQNLGRNRGSVVAALKSIKARTLVVGIDSDILFPLSEQKFLTENIPNARLEVMTSLYGHDGFLVEFEQLSSHIKKFFLEDLVPVEVKIR</sequence>
<keyword evidence="2" id="KW-0486">Methionine biosynthesis</keyword>
<dbReference type="EMBL" id="FQWQ01000001">
    <property type="protein sequence ID" value="SHG87730.1"/>
    <property type="molecule type" value="Genomic_DNA"/>
</dbReference>
<evidence type="ECO:0000256" key="3">
    <source>
        <dbReference type="PIRSR" id="PIRSR000443-1"/>
    </source>
</evidence>
<keyword evidence="6" id="KW-1185">Reference proteome</keyword>
<comment type="subunit">
    <text evidence="2">Homodimer.</text>
</comment>
<proteinExistence type="inferred from homology"/>
<dbReference type="STRING" id="947013.SAMN04488109_2277"/>
<feature type="binding site" evidence="2">
    <location>
        <position position="203"/>
    </location>
    <ligand>
        <name>substrate</name>
    </ligand>
</feature>
<dbReference type="RefSeq" id="WP_073133735.1">
    <property type="nucleotide sequence ID" value="NZ_FQWQ01000001.1"/>
</dbReference>
<dbReference type="GO" id="GO:0009092">
    <property type="term" value="P:homoserine metabolic process"/>
    <property type="evidence" value="ECO:0007669"/>
    <property type="project" value="TreeGrafter"/>
</dbReference>
<dbReference type="EC" id="2.3.1.31" evidence="2"/>
<comment type="subcellular location">
    <subcellularLocation>
        <location evidence="2">Cytoplasm</location>
    </subcellularLocation>
</comment>
<keyword evidence="2" id="KW-0028">Amino-acid biosynthesis</keyword>
<evidence type="ECO:0000256" key="2">
    <source>
        <dbReference type="HAMAP-Rule" id="MF_00296"/>
    </source>
</evidence>
<dbReference type="Gene3D" id="3.40.50.1820">
    <property type="entry name" value="alpha/beta hydrolase"/>
    <property type="match status" value="1"/>
</dbReference>
<protein>
    <recommendedName>
        <fullName evidence="2">Homoserine O-acetyltransferase</fullName>
        <shortName evidence="2">HAT</shortName>
        <ecNumber evidence="2">2.3.1.31</ecNumber>
    </recommendedName>
    <alternativeName>
        <fullName evidence="2">Homoserine transacetylase</fullName>
        <shortName evidence="2">HTA</shortName>
    </alternativeName>
</protein>
<evidence type="ECO:0000256" key="1">
    <source>
        <dbReference type="ARBA" id="ARBA00022679"/>
    </source>
</evidence>
<dbReference type="GO" id="GO:0009086">
    <property type="term" value="P:methionine biosynthetic process"/>
    <property type="evidence" value="ECO:0007669"/>
    <property type="project" value="UniProtKB-UniRule"/>
</dbReference>
<dbReference type="InterPro" id="IPR008220">
    <property type="entry name" value="HAT_MetX-like"/>
</dbReference>
<name>A0A1M5NDY5_9BACT</name>
<comment type="caution">
    <text evidence="2">Lacks conserved residue(s) required for the propagation of feature annotation.</text>
</comment>
<dbReference type="GO" id="GO:0005737">
    <property type="term" value="C:cytoplasm"/>
    <property type="evidence" value="ECO:0007669"/>
    <property type="project" value="UniProtKB-SubCell"/>
</dbReference>
<feature type="active site" evidence="2 3">
    <location>
        <position position="291"/>
    </location>
</feature>
<comment type="function">
    <text evidence="2">Transfers an acetyl group from acetyl-CoA to L-homoserine, forming acetyl-L-homoserine.</text>
</comment>
<dbReference type="InterPro" id="IPR000073">
    <property type="entry name" value="AB_hydrolase_1"/>
</dbReference>
<comment type="similarity">
    <text evidence="2">Belongs to the AB hydrolase superfamily. MetX family.</text>
</comment>
<evidence type="ECO:0000313" key="5">
    <source>
        <dbReference type="EMBL" id="SHG87730.1"/>
    </source>
</evidence>
<organism evidence="5 6">
    <name type="scientific">Chryseolinea serpens</name>
    <dbReference type="NCBI Taxonomy" id="947013"/>
    <lineage>
        <taxon>Bacteria</taxon>
        <taxon>Pseudomonadati</taxon>
        <taxon>Bacteroidota</taxon>
        <taxon>Cytophagia</taxon>
        <taxon>Cytophagales</taxon>
        <taxon>Fulvivirgaceae</taxon>
        <taxon>Chryseolinea</taxon>
    </lineage>
</organism>
<feature type="active site" description="Nucleophile" evidence="2 3">
    <location>
        <position position="137"/>
    </location>
</feature>
<dbReference type="InterPro" id="IPR029058">
    <property type="entry name" value="AB_hydrolase_fold"/>
</dbReference>
<dbReference type="PIRSF" id="PIRSF000443">
    <property type="entry name" value="Homoser_Ac_trans"/>
    <property type="match status" value="1"/>
</dbReference>
<dbReference type="Pfam" id="PF00561">
    <property type="entry name" value="Abhydrolase_1"/>
    <property type="match status" value="1"/>
</dbReference>
<evidence type="ECO:0000313" key="6">
    <source>
        <dbReference type="Proteomes" id="UP000184212"/>
    </source>
</evidence>
<keyword evidence="2" id="KW-0963">Cytoplasm</keyword>
<comment type="catalytic activity">
    <reaction evidence="2">
        <text>L-homoserine + acetyl-CoA = O-acetyl-L-homoserine + CoA</text>
        <dbReference type="Rhea" id="RHEA:13701"/>
        <dbReference type="ChEBI" id="CHEBI:57287"/>
        <dbReference type="ChEBI" id="CHEBI:57288"/>
        <dbReference type="ChEBI" id="CHEBI:57476"/>
        <dbReference type="ChEBI" id="CHEBI:57716"/>
        <dbReference type="EC" id="2.3.1.31"/>
    </reaction>
</comment>
<dbReference type="NCBIfam" id="TIGR01392">
    <property type="entry name" value="homoserO_Ac_trn"/>
    <property type="match status" value="1"/>
</dbReference>
<dbReference type="OrthoDB" id="9800754at2"/>
<evidence type="ECO:0000259" key="4">
    <source>
        <dbReference type="Pfam" id="PF00561"/>
    </source>
</evidence>
<dbReference type="AlphaFoldDB" id="A0A1M5NDY5"/>
<dbReference type="SUPFAM" id="SSF53474">
    <property type="entry name" value="alpha/beta-Hydrolases"/>
    <property type="match status" value="1"/>
</dbReference>
<keyword evidence="2" id="KW-0012">Acyltransferase</keyword>
<dbReference type="HAMAP" id="MF_00296">
    <property type="entry name" value="MetX_acyltransf"/>
    <property type="match status" value="1"/>
</dbReference>
<dbReference type="PANTHER" id="PTHR32268">
    <property type="entry name" value="HOMOSERINE O-ACETYLTRANSFERASE"/>
    <property type="match status" value="1"/>
</dbReference>
<comment type="pathway">
    <text evidence="2">Amino-acid biosynthesis; L-methionine biosynthesis via de novo pathway; O-acetyl-L-homoserine from L-homoserine: step 1/1.</text>
</comment>
<feature type="active site" evidence="2 3">
    <location>
        <position position="320"/>
    </location>
</feature>
<feature type="binding site" evidence="2">
    <location>
        <position position="321"/>
    </location>
    <ligand>
        <name>substrate</name>
    </ligand>
</feature>